<keyword evidence="1" id="KW-1133">Transmembrane helix</keyword>
<organism evidence="2 3">
    <name type="scientific">Flavobacterium limnosediminis JC2902</name>
    <dbReference type="NCBI Taxonomy" id="1341181"/>
    <lineage>
        <taxon>Bacteria</taxon>
        <taxon>Pseudomonadati</taxon>
        <taxon>Bacteroidota</taxon>
        <taxon>Flavobacteriia</taxon>
        <taxon>Flavobacteriales</taxon>
        <taxon>Flavobacteriaceae</taxon>
        <taxon>Flavobacterium</taxon>
    </lineage>
</organism>
<gene>
    <name evidence="2" type="ORF">FLJC2902T_12700</name>
</gene>
<dbReference type="PATRIC" id="fig|1341181.4.peg.1253"/>
<feature type="transmembrane region" description="Helical" evidence="1">
    <location>
        <begin position="108"/>
        <end position="129"/>
    </location>
</feature>
<evidence type="ECO:0008006" key="4">
    <source>
        <dbReference type="Google" id="ProtNLM"/>
    </source>
</evidence>
<evidence type="ECO:0000256" key="1">
    <source>
        <dbReference type="SAM" id="Phobius"/>
    </source>
</evidence>
<name>V6SQG3_9FLAO</name>
<keyword evidence="3" id="KW-1185">Reference proteome</keyword>
<keyword evidence="1" id="KW-0812">Transmembrane</keyword>
<protein>
    <recommendedName>
        <fullName evidence="4">Transmembrane protein</fullName>
    </recommendedName>
</protein>
<comment type="caution">
    <text evidence="2">The sequence shown here is derived from an EMBL/GenBank/DDBJ whole genome shotgun (WGS) entry which is preliminary data.</text>
</comment>
<sequence>MRIKNELNYTHTGESFDIKTEKVAYTDEKESTVVSIFKKNENDNAEEEGAIVYKLYDFKYNDILTEKFKERNILIKNLILFWLVVKKFPQIVLRLFKYNSFSRPYLTFYAFFILFIISLAILFFIPASLDIATNLSASSEFKNLMSVFRLDVIIDSINSFLVKINSPTVKDLFKAGVPITALILLIVPESKTIITSLATEFVCVDQYIENGDRSQIILGNLDLLVEYIAENEPNSKIHFHCYSFGSIVVKDLLFPVGTIPSPNLINLSKLLVTVGTPYEFVNAYYPSYYADRCNVMEDRMKWFNIYSLSDALATNFRKDSKKGDAEFGIGGLKIVPINLNYEVSASKNMNIFNFFTLYGIRVHKYYWDISTQGQSCVRLLMSKMKENDFI</sequence>
<reference evidence="2 3" key="1">
    <citation type="submission" date="2013-08" db="EMBL/GenBank/DDBJ databases">
        <title>Flavobacterium limnosediminis JC2902 genome sequencing.</title>
        <authorList>
            <person name="Lee K."/>
            <person name="Yi H."/>
            <person name="Park S."/>
            <person name="Chun J."/>
        </authorList>
    </citation>
    <scope>NUCLEOTIDE SEQUENCE [LARGE SCALE GENOMIC DNA]</scope>
    <source>
        <strain evidence="2 3">JC2902</strain>
    </source>
</reference>
<dbReference type="AlphaFoldDB" id="V6SQG3"/>
<evidence type="ECO:0000313" key="2">
    <source>
        <dbReference type="EMBL" id="ESU28679.1"/>
    </source>
</evidence>
<evidence type="ECO:0000313" key="3">
    <source>
        <dbReference type="Proteomes" id="UP000018004"/>
    </source>
</evidence>
<dbReference type="EMBL" id="AVGG01000005">
    <property type="protein sequence ID" value="ESU28679.1"/>
    <property type="molecule type" value="Genomic_DNA"/>
</dbReference>
<keyword evidence="1" id="KW-0472">Membrane</keyword>
<proteinExistence type="predicted"/>
<dbReference type="Proteomes" id="UP000018004">
    <property type="component" value="Unassembled WGS sequence"/>
</dbReference>
<accession>V6SQG3</accession>
<dbReference type="STRING" id="1341181.FLJC2902T_12700"/>
<dbReference type="eggNOG" id="ENOG5033FYW">
    <property type="taxonomic scope" value="Bacteria"/>
</dbReference>